<gene>
    <name evidence="11" type="ORF">SAMN05216202_2383</name>
</gene>
<keyword evidence="8" id="KW-0653">Protein transport</keyword>
<dbReference type="RefSeq" id="WP_084381688.1">
    <property type="nucleotide sequence ID" value="NZ_LS483433.1"/>
</dbReference>
<evidence type="ECO:0000256" key="10">
    <source>
        <dbReference type="ARBA" id="ARBA00030772"/>
    </source>
</evidence>
<keyword evidence="6" id="KW-0997">Cell inner membrane</keyword>
<keyword evidence="9" id="KW-0472">Membrane</keyword>
<protein>
    <recommendedName>
        <fullName evidence="3">Type II secretion system protein N</fullName>
    </recommendedName>
    <alternativeName>
        <fullName evidence="10">General secretion pathway protein N</fullName>
    </alternativeName>
</protein>
<dbReference type="GO" id="GO:0015627">
    <property type="term" value="C:type II protein secretion system complex"/>
    <property type="evidence" value="ECO:0007669"/>
    <property type="project" value="InterPro"/>
</dbReference>
<accession>A0A1H2MTZ5</accession>
<dbReference type="EMBL" id="LT629802">
    <property type="protein sequence ID" value="SDU96680.1"/>
    <property type="molecule type" value="Genomic_DNA"/>
</dbReference>
<evidence type="ECO:0000256" key="8">
    <source>
        <dbReference type="ARBA" id="ARBA00022927"/>
    </source>
</evidence>
<dbReference type="OrthoDB" id="6086865at2"/>
<sequence>MNRAIAWAALVFVLTLLLNVPAAFVARQLAWPSGWQPGGISGSLWNGRATRLGAFGPVQWTVRPWAREAQLNLGFQQRIWALSIHGWPWNWQATLAPQAVNAMPPSMFVLDGSWAGHLQVSGAGRTCRSAEGELSGRDLALLSPWTLNLGNTRLELKCLEGLRLSANLQLPAEHQFQIEADLQRQRLQVDGQVEPGAAVTPLLVQARWLQPPEQTFSKVLGKR</sequence>
<evidence type="ECO:0000256" key="4">
    <source>
        <dbReference type="ARBA" id="ARBA00022448"/>
    </source>
</evidence>
<keyword evidence="4" id="KW-0813">Transport</keyword>
<proteinExistence type="inferred from homology"/>
<keyword evidence="5" id="KW-1003">Cell membrane</keyword>
<evidence type="ECO:0000256" key="9">
    <source>
        <dbReference type="ARBA" id="ARBA00023136"/>
    </source>
</evidence>
<dbReference type="AlphaFoldDB" id="A0A1H2MTZ5"/>
<evidence type="ECO:0000256" key="1">
    <source>
        <dbReference type="ARBA" id="ARBA00004533"/>
    </source>
</evidence>
<keyword evidence="7" id="KW-0812">Transmembrane</keyword>
<evidence type="ECO:0000256" key="2">
    <source>
        <dbReference type="ARBA" id="ARBA00007208"/>
    </source>
</evidence>
<evidence type="ECO:0000256" key="3">
    <source>
        <dbReference type="ARBA" id="ARBA00021563"/>
    </source>
</evidence>
<organism evidence="11 12">
    <name type="scientific">Pseudomonas mucidolens</name>
    <dbReference type="NCBI Taxonomy" id="46679"/>
    <lineage>
        <taxon>Bacteria</taxon>
        <taxon>Pseudomonadati</taxon>
        <taxon>Pseudomonadota</taxon>
        <taxon>Gammaproteobacteria</taxon>
        <taxon>Pseudomonadales</taxon>
        <taxon>Pseudomonadaceae</taxon>
        <taxon>Pseudomonas</taxon>
    </lineage>
</organism>
<comment type="subcellular location">
    <subcellularLocation>
        <location evidence="1">Cell inner membrane</location>
    </subcellularLocation>
</comment>
<evidence type="ECO:0000313" key="12">
    <source>
        <dbReference type="Proteomes" id="UP000198600"/>
    </source>
</evidence>
<dbReference type="STRING" id="46679.SAMN05216202_2383"/>
<comment type="similarity">
    <text evidence="2">Belongs to the GSP N family.</text>
</comment>
<evidence type="ECO:0000313" key="11">
    <source>
        <dbReference type="EMBL" id="SDU96680.1"/>
    </source>
</evidence>
<dbReference type="Proteomes" id="UP000198600">
    <property type="component" value="Chromosome I"/>
</dbReference>
<dbReference type="Pfam" id="PF01203">
    <property type="entry name" value="T2SSN"/>
    <property type="match status" value="1"/>
</dbReference>
<evidence type="ECO:0000256" key="5">
    <source>
        <dbReference type="ARBA" id="ARBA00022475"/>
    </source>
</evidence>
<dbReference type="InterPro" id="IPR022792">
    <property type="entry name" value="T2SS_protein-GspN"/>
</dbReference>
<reference evidence="12" key="1">
    <citation type="submission" date="2016-10" db="EMBL/GenBank/DDBJ databases">
        <authorList>
            <person name="Varghese N."/>
            <person name="Submissions S."/>
        </authorList>
    </citation>
    <scope>NUCLEOTIDE SEQUENCE [LARGE SCALE GENOMIC DNA]</scope>
    <source>
        <strain evidence="12">LMG 2223</strain>
    </source>
</reference>
<name>A0A1H2MTZ5_9PSED</name>
<keyword evidence="12" id="KW-1185">Reference proteome</keyword>
<evidence type="ECO:0000256" key="7">
    <source>
        <dbReference type="ARBA" id="ARBA00022692"/>
    </source>
</evidence>
<dbReference type="GO" id="GO:0005886">
    <property type="term" value="C:plasma membrane"/>
    <property type="evidence" value="ECO:0007669"/>
    <property type="project" value="UniProtKB-SubCell"/>
</dbReference>
<evidence type="ECO:0000256" key="6">
    <source>
        <dbReference type="ARBA" id="ARBA00022519"/>
    </source>
</evidence>
<dbReference type="GO" id="GO:0015628">
    <property type="term" value="P:protein secretion by the type II secretion system"/>
    <property type="evidence" value="ECO:0007669"/>
    <property type="project" value="InterPro"/>
</dbReference>